<evidence type="ECO:0000313" key="2">
    <source>
        <dbReference type="EMBL" id="KAJ6406588.1"/>
    </source>
</evidence>
<name>A0AAD6NVF3_9ROSI</name>
<gene>
    <name evidence="2" type="ORF">OIU84_010158</name>
</gene>
<dbReference type="Pfam" id="PF25306">
    <property type="entry name" value="DUF7880"/>
    <property type="match status" value="1"/>
</dbReference>
<proteinExistence type="predicted"/>
<dbReference type="PANTHER" id="PTHR36014">
    <property type="entry name" value="OS03G0176600 PROTEIN"/>
    <property type="match status" value="1"/>
</dbReference>
<comment type="caution">
    <text evidence="2">The sequence shown here is derived from an EMBL/GenBank/DDBJ whole genome shotgun (WGS) entry which is preliminary data.</text>
</comment>
<dbReference type="InterPro" id="IPR057202">
    <property type="entry name" value="DUF7880"/>
</dbReference>
<organism evidence="2 3">
    <name type="scientific">Salix udensis</name>
    <dbReference type="NCBI Taxonomy" id="889485"/>
    <lineage>
        <taxon>Eukaryota</taxon>
        <taxon>Viridiplantae</taxon>
        <taxon>Streptophyta</taxon>
        <taxon>Embryophyta</taxon>
        <taxon>Tracheophyta</taxon>
        <taxon>Spermatophyta</taxon>
        <taxon>Magnoliopsida</taxon>
        <taxon>eudicotyledons</taxon>
        <taxon>Gunneridae</taxon>
        <taxon>Pentapetalae</taxon>
        <taxon>rosids</taxon>
        <taxon>fabids</taxon>
        <taxon>Malpighiales</taxon>
        <taxon>Salicaceae</taxon>
        <taxon>Saliceae</taxon>
        <taxon>Salix</taxon>
    </lineage>
</organism>
<evidence type="ECO:0000259" key="1">
    <source>
        <dbReference type="Pfam" id="PF25306"/>
    </source>
</evidence>
<dbReference type="PANTHER" id="PTHR36014:SF1">
    <property type="entry name" value="OS03G0176700 PROTEIN"/>
    <property type="match status" value="1"/>
</dbReference>
<sequence>MATLNTTTTSSFHSSALPFHFSLSSSKPNIKLGSRGVIRCCALMSSSTTSSKWQGQSRRSLLSISLLLSHFLFVPNDAIAGSYFDKYVKRYGKKLDPLEAYVPAVILTELQIKDLEKILDVDQPQFASLRVNIRAVAQYASDAGNGNAAFNNVDQCLSSLEDLDSLLLRASRNEPGASVKSMKAKIGSALTAMESLLQTVPSDVLDKGKAVADAYRTPEEGAGAEILDPELKQLESIL</sequence>
<accession>A0AAD6NVF3</accession>
<dbReference type="AlphaFoldDB" id="A0AAD6NVF3"/>
<dbReference type="Proteomes" id="UP001162972">
    <property type="component" value="Chromosome 6"/>
</dbReference>
<evidence type="ECO:0000313" key="3">
    <source>
        <dbReference type="Proteomes" id="UP001162972"/>
    </source>
</evidence>
<protein>
    <recommendedName>
        <fullName evidence="1">DUF7880 domain-containing protein</fullName>
    </recommendedName>
</protein>
<keyword evidence="3" id="KW-1185">Reference proteome</keyword>
<feature type="domain" description="DUF7880" evidence="1">
    <location>
        <begin position="97"/>
        <end position="211"/>
    </location>
</feature>
<reference evidence="2 3" key="1">
    <citation type="journal article" date="2023" name="Int. J. Mol. Sci.">
        <title>De Novo Assembly and Annotation of 11 Diverse Shrub Willow (Salix) Genomes Reveals Novel Gene Organization in Sex-Linked Regions.</title>
        <authorList>
            <person name="Hyden B."/>
            <person name="Feng K."/>
            <person name="Yates T.B."/>
            <person name="Jawdy S."/>
            <person name="Cereghino C."/>
            <person name="Smart L.B."/>
            <person name="Muchero W."/>
        </authorList>
    </citation>
    <scope>NUCLEOTIDE SEQUENCE [LARGE SCALE GENOMIC DNA]</scope>
    <source>
        <tissue evidence="2">Shoot tip</tissue>
    </source>
</reference>
<dbReference type="EMBL" id="JAPFFJ010000016">
    <property type="protein sequence ID" value="KAJ6406588.1"/>
    <property type="molecule type" value="Genomic_DNA"/>
</dbReference>